<proteinExistence type="predicted"/>
<organism evidence="1">
    <name type="scientific">Anopheles darlingi</name>
    <name type="common">Mosquito</name>
    <dbReference type="NCBI Taxonomy" id="43151"/>
    <lineage>
        <taxon>Eukaryota</taxon>
        <taxon>Metazoa</taxon>
        <taxon>Ecdysozoa</taxon>
        <taxon>Arthropoda</taxon>
        <taxon>Hexapoda</taxon>
        <taxon>Insecta</taxon>
        <taxon>Pterygota</taxon>
        <taxon>Neoptera</taxon>
        <taxon>Endopterygota</taxon>
        <taxon>Diptera</taxon>
        <taxon>Nematocera</taxon>
        <taxon>Culicoidea</taxon>
        <taxon>Culicidae</taxon>
        <taxon>Anophelinae</taxon>
        <taxon>Anopheles</taxon>
    </lineage>
</organism>
<dbReference type="EMBL" id="GGFL01014105">
    <property type="protein sequence ID" value="MBW78283.1"/>
    <property type="molecule type" value="Transcribed_RNA"/>
</dbReference>
<name>A0A2M4DL49_ANODA</name>
<reference evidence="1" key="1">
    <citation type="submission" date="2018-01" db="EMBL/GenBank/DDBJ databases">
        <title>An insight into the sialome of Amazonian anophelines.</title>
        <authorList>
            <person name="Ribeiro J.M."/>
            <person name="Scarpassa V."/>
            <person name="Calvo E."/>
        </authorList>
    </citation>
    <scope>NUCLEOTIDE SEQUENCE</scope>
</reference>
<protein>
    <submittedName>
        <fullName evidence="1">Putative secreted protein</fullName>
    </submittedName>
</protein>
<evidence type="ECO:0000313" key="1">
    <source>
        <dbReference type="EMBL" id="MBW78283.1"/>
    </source>
</evidence>
<dbReference type="AlphaFoldDB" id="A0A2M4DL49"/>
<sequence length="80" mass="9209">MPLARCTFYELIYGALKHCLLVLVPVSSGKLTVRNFSPAHHLHTRSQKKRESIHHPIDDRYYVRFGFAFLLPQPSPPPPN</sequence>
<accession>A0A2M4DL49</accession>